<evidence type="ECO:0000313" key="1">
    <source>
        <dbReference type="EMBL" id="KKL08515.1"/>
    </source>
</evidence>
<organism evidence="1">
    <name type="scientific">marine sediment metagenome</name>
    <dbReference type="NCBI Taxonomy" id="412755"/>
    <lineage>
        <taxon>unclassified sequences</taxon>
        <taxon>metagenomes</taxon>
        <taxon>ecological metagenomes</taxon>
    </lineage>
</organism>
<reference evidence="1" key="1">
    <citation type="journal article" date="2015" name="Nature">
        <title>Complex archaea that bridge the gap between prokaryotes and eukaryotes.</title>
        <authorList>
            <person name="Spang A."/>
            <person name="Saw J.H."/>
            <person name="Jorgensen S.L."/>
            <person name="Zaremba-Niedzwiedzka K."/>
            <person name="Martijn J."/>
            <person name="Lind A.E."/>
            <person name="van Eijk R."/>
            <person name="Schleper C."/>
            <person name="Guy L."/>
            <person name="Ettema T.J."/>
        </authorList>
    </citation>
    <scope>NUCLEOTIDE SEQUENCE</scope>
</reference>
<proteinExistence type="predicted"/>
<dbReference type="InterPro" id="IPR045565">
    <property type="entry name" value="Phage_capsid_2"/>
</dbReference>
<name>A0A0F9AGH0_9ZZZZ</name>
<sequence>MSIFINEVAVTTFDPLVKQAYQEKGFKLNGTTRMARTPKKTHKFPKVGKSMAKQKAAQDMVVPSNVVWSDADVILQPWYDAEYSGIFGQADINFDEKRELAEVLAKSIGRRSDQLIIDALVASGTSNTIAAGGTGFTYAKFQTMIRLFTAKSIFTGDDDIHVIINSVAQEDILNDDKFINTRYTADRLFDNGNTLNGMEIGGVTFHVFGDMAEVISNSTGRNVDDVLREIVSVNNLAPVSSNLIEMLNIRIIAHARAMERGHLITQFREFGIPMTALDDMAKMGQTATKRVGLAYGELVKSSDPALDKLLFDKDIQDIIDKTYAMSASDDSLQAFKRVFMNYTQWWKGIVTATPGFHLRNFFSNNATGVIRHGAKWMDPRSIRDATVAAVYALNPTKYMDIMTKNFNISEAAATAALNRTIGGKTLKQLAEIARETGVVSSRTYMTDVSKVLKPKVSIGRKIDP</sequence>
<dbReference type="Pfam" id="PF19821">
    <property type="entry name" value="Phage_capsid_2"/>
    <property type="match status" value="1"/>
</dbReference>
<accession>A0A0F9AGH0</accession>
<feature type="non-terminal residue" evidence="1">
    <location>
        <position position="464"/>
    </location>
</feature>
<protein>
    <submittedName>
        <fullName evidence="1">Uncharacterized protein</fullName>
    </submittedName>
</protein>
<comment type="caution">
    <text evidence="1">The sequence shown here is derived from an EMBL/GenBank/DDBJ whole genome shotgun (WGS) entry which is preliminary data.</text>
</comment>
<dbReference type="AlphaFoldDB" id="A0A0F9AGH0"/>
<dbReference type="EMBL" id="LAZR01042849">
    <property type="protein sequence ID" value="KKL08515.1"/>
    <property type="molecule type" value="Genomic_DNA"/>
</dbReference>
<gene>
    <name evidence="1" type="ORF">LCGC14_2575090</name>
</gene>